<feature type="region of interest" description="Disordered" evidence="2">
    <location>
        <begin position="123"/>
        <end position="144"/>
    </location>
</feature>
<name>A0A6J1S659_FRAOC</name>
<dbReference type="Proteomes" id="UP000504606">
    <property type="component" value="Unplaced"/>
</dbReference>
<feature type="signal peptide" evidence="3">
    <location>
        <begin position="1"/>
        <end position="17"/>
    </location>
</feature>
<feature type="chain" id="PRO_5026858587" evidence="3">
    <location>
        <begin position="18"/>
        <end position="144"/>
    </location>
</feature>
<reference evidence="5" key="1">
    <citation type="submission" date="2025-08" db="UniProtKB">
        <authorList>
            <consortium name="RefSeq"/>
        </authorList>
    </citation>
    <scope>IDENTIFICATION</scope>
    <source>
        <tissue evidence="5">Whole organism</tissue>
    </source>
</reference>
<dbReference type="InterPro" id="IPR000618">
    <property type="entry name" value="Insect_cuticle"/>
</dbReference>
<dbReference type="KEGG" id="foc:113204957"/>
<keyword evidence="1" id="KW-0193">Cuticle</keyword>
<keyword evidence="3" id="KW-0732">Signal</keyword>
<protein>
    <submittedName>
        <fullName evidence="5">Endocuticle structural glycoprotein SgAbd-4-like isoform X1</fullName>
    </submittedName>
</protein>
<feature type="compositionally biased region" description="Polar residues" evidence="2">
    <location>
        <begin position="132"/>
        <end position="144"/>
    </location>
</feature>
<dbReference type="PROSITE" id="PS51155">
    <property type="entry name" value="CHIT_BIND_RR_2"/>
    <property type="match status" value="1"/>
</dbReference>
<gene>
    <name evidence="5" type="primary">LOC113204957</name>
</gene>
<proteinExistence type="predicted"/>
<dbReference type="Pfam" id="PF00379">
    <property type="entry name" value="Chitin_bind_4"/>
    <property type="match status" value="1"/>
</dbReference>
<dbReference type="RefSeq" id="XP_026276133.1">
    <property type="nucleotide sequence ID" value="XM_026420348.2"/>
</dbReference>
<evidence type="ECO:0000313" key="5">
    <source>
        <dbReference type="RefSeq" id="XP_026276133.1"/>
    </source>
</evidence>
<dbReference type="GeneID" id="113204957"/>
<organism evidence="4 5">
    <name type="scientific">Frankliniella occidentalis</name>
    <name type="common">Western flower thrips</name>
    <name type="synonym">Euthrips occidentalis</name>
    <dbReference type="NCBI Taxonomy" id="133901"/>
    <lineage>
        <taxon>Eukaryota</taxon>
        <taxon>Metazoa</taxon>
        <taxon>Ecdysozoa</taxon>
        <taxon>Arthropoda</taxon>
        <taxon>Hexapoda</taxon>
        <taxon>Insecta</taxon>
        <taxon>Pterygota</taxon>
        <taxon>Neoptera</taxon>
        <taxon>Paraneoptera</taxon>
        <taxon>Thysanoptera</taxon>
        <taxon>Terebrantia</taxon>
        <taxon>Thripoidea</taxon>
        <taxon>Thripidae</taxon>
        <taxon>Frankliniella</taxon>
    </lineage>
</organism>
<accession>A0A6J1S659</accession>
<evidence type="ECO:0000256" key="2">
    <source>
        <dbReference type="SAM" id="MobiDB-lite"/>
    </source>
</evidence>
<evidence type="ECO:0000256" key="1">
    <source>
        <dbReference type="PROSITE-ProRule" id="PRU00497"/>
    </source>
</evidence>
<evidence type="ECO:0000313" key="4">
    <source>
        <dbReference type="Proteomes" id="UP000504606"/>
    </source>
</evidence>
<dbReference type="InterPro" id="IPR050468">
    <property type="entry name" value="Cuticle_Struct_Prot"/>
</dbReference>
<dbReference type="GO" id="GO:0008010">
    <property type="term" value="F:structural constituent of chitin-based larval cuticle"/>
    <property type="evidence" value="ECO:0007669"/>
    <property type="project" value="TreeGrafter"/>
</dbReference>
<dbReference type="PANTHER" id="PTHR10380">
    <property type="entry name" value="CUTICLE PROTEIN"/>
    <property type="match status" value="1"/>
</dbReference>
<dbReference type="GO" id="GO:0062129">
    <property type="term" value="C:chitin-based extracellular matrix"/>
    <property type="evidence" value="ECO:0007669"/>
    <property type="project" value="TreeGrafter"/>
</dbReference>
<dbReference type="OrthoDB" id="6372059at2759"/>
<keyword evidence="4" id="KW-1185">Reference proteome</keyword>
<dbReference type="PRINTS" id="PR00947">
    <property type="entry name" value="CUTICLE"/>
</dbReference>
<evidence type="ECO:0000256" key="3">
    <source>
        <dbReference type="SAM" id="SignalP"/>
    </source>
</evidence>
<dbReference type="PANTHER" id="PTHR10380:SF241">
    <property type="entry name" value="CUTICULAR PROTEIN 47EG-RELATED"/>
    <property type="match status" value="1"/>
</dbReference>
<dbReference type="AlphaFoldDB" id="A0A6J1S659"/>
<sequence>MMMQLVVLSALVAVALAAPQQQSYTTPIPIIRLQNDASPDGTYQFSYETGNGIVAQEQGQLKNVGTQDEANSVVGSFSYTGPDSVQYSVQYTADDNGFLAQGVHLPTPPPIPAELAKALEAAARLPDPNDGGQYQPNLYGNNGR</sequence>